<name>A0AAE0GHJ2_9CHLO</name>
<sequence length="109" mass="11873">MSASPARLRDLRNQWRQWASLELHSWSVACCRVPVATCRLENLKRWLTVLAAHGDACVAHVLSPPAQSPASFGVSAVGSSSASRRKWTAAVRKPEEQSGPPRGREGLVD</sequence>
<proteinExistence type="predicted"/>
<evidence type="ECO:0000256" key="1">
    <source>
        <dbReference type="SAM" id="MobiDB-lite"/>
    </source>
</evidence>
<dbReference type="AlphaFoldDB" id="A0AAE0GHJ2"/>
<accession>A0AAE0GHJ2</accession>
<feature type="compositionally biased region" description="Basic and acidic residues" evidence="1">
    <location>
        <begin position="92"/>
        <end position="109"/>
    </location>
</feature>
<evidence type="ECO:0000313" key="3">
    <source>
        <dbReference type="Proteomes" id="UP001190700"/>
    </source>
</evidence>
<evidence type="ECO:0000313" key="2">
    <source>
        <dbReference type="EMBL" id="KAK3278350.1"/>
    </source>
</evidence>
<feature type="compositionally biased region" description="Low complexity" evidence="1">
    <location>
        <begin position="68"/>
        <end position="82"/>
    </location>
</feature>
<organism evidence="2 3">
    <name type="scientific">Cymbomonas tetramitiformis</name>
    <dbReference type="NCBI Taxonomy" id="36881"/>
    <lineage>
        <taxon>Eukaryota</taxon>
        <taxon>Viridiplantae</taxon>
        <taxon>Chlorophyta</taxon>
        <taxon>Pyramimonadophyceae</taxon>
        <taxon>Pyramimonadales</taxon>
        <taxon>Pyramimonadaceae</taxon>
        <taxon>Cymbomonas</taxon>
    </lineage>
</organism>
<comment type="caution">
    <text evidence="2">The sequence shown here is derived from an EMBL/GenBank/DDBJ whole genome shotgun (WGS) entry which is preliminary data.</text>
</comment>
<keyword evidence="3" id="KW-1185">Reference proteome</keyword>
<dbReference type="EMBL" id="LGRX02005504">
    <property type="protein sequence ID" value="KAK3278350.1"/>
    <property type="molecule type" value="Genomic_DNA"/>
</dbReference>
<protein>
    <submittedName>
        <fullName evidence="2">Uncharacterized protein</fullName>
    </submittedName>
</protein>
<gene>
    <name evidence="2" type="ORF">CYMTET_13706</name>
</gene>
<dbReference type="Proteomes" id="UP001190700">
    <property type="component" value="Unassembled WGS sequence"/>
</dbReference>
<feature type="region of interest" description="Disordered" evidence="1">
    <location>
        <begin position="65"/>
        <end position="109"/>
    </location>
</feature>
<reference evidence="2 3" key="1">
    <citation type="journal article" date="2015" name="Genome Biol. Evol.">
        <title>Comparative Genomics of a Bacterivorous Green Alga Reveals Evolutionary Causalities and Consequences of Phago-Mixotrophic Mode of Nutrition.</title>
        <authorList>
            <person name="Burns J.A."/>
            <person name="Paasch A."/>
            <person name="Narechania A."/>
            <person name="Kim E."/>
        </authorList>
    </citation>
    <scope>NUCLEOTIDE SEQUENCE [LARGE SCALE GENOMIC DNA]</scope>
    <source>
        <strain evidence="2 3">PLY_AMNH</strain>
    </source>
</reference>